<evidence type="ECO:0000313" key="2">
    <source>
        <dbReference type="EMBL" id="MBC3882010.1"/>
    </source>
</evidence>
<evidence type="ECO:0000259" key="1">
    <source>
        <dbReference type="PROSITE" id="PS50006"/>
    </source>
</evidence>
<reference evidence="2" key="1">
    <citation type="submission" date="2020-08" db="EMBL/GenBank/DDBJ databases">
        <title>Novel species isolated from subtropical streams in China.</title>
        <authorList>
            <person name="Lu H."/>
        </authorList>
    </citation>
    <scope>NUCLEOTIDE SEQUENCE</scope>
    <source>
        <strain evidence="2">LX22W</strain>
    </source>
</reference>
<dbReference type="RefSeq" id="WP_186916337.1">
    <property type="nucleotide sequence ID" value="NZ_JACOFZ010000003.1"/>
</dbReference>
<dbReference type="InterPro" id="IPR000253">
    <property type="entry name" value="FHA_dom"/>
</dbReference>
<dbReference type="EMBL" id="JACOFZ010000003">
    <property type="protein sequence ID" value="MBC3882010.1"/>
    <property type="molecule type" value="Genomic_DNA"/>
</dbReference>
<dbReference type="Gene3D" id="2.60.200.20">
    <property type="match status" value="1"/>
</dbReference>
<dbReference type="AlphaFoldDB" id="A0A923HLU4"/>
<dbReference type="CDD" id="cd00060">
    <property type="entry name" value="FHA"/>
    <property type="match status" value="1"/>
</dbReference>
<proteinExistence type="predicted"/>
<dbReference type="SUPFAM" id="SSF49879">
    <property type="entry name" value="SMAD/FHA domain"/>
    <property type="match status" value="1"/>
</dbReference>
<dbReference type="InterPro" id="IPR008984">
    <property type="entry name" value="SMAD_FHA_dom_sf"/>
</dbReference>
<organism evidence="2 3">
    <name type="scientific">Undibacterium nitidum</name>
    <dbReference type="NCBI Taxonomy" id="2762298"/>
    <lineage>
        <taxon>Bacteria</taxon>
        <taxon>Pseudomonadati</taxon>
        <taxon>Pseudomonadota</taxon>
        <taxon>Betaproteobacteria</taxon>
        <taxon>Burkholderiales</taxon>
        <taxon>Oxalobacteraceae</taxon>
        <taxon>Undibacterium</taxon>
    </lineage>
</organism>
<feature type="domain" description="FHA" evidence="1">
    <location>
        <begin position="275"/>
        <end position="332"/>
    </location>
</feature>
<gene>
    <name evidence="2" type="ORF">H8K36_11525</name>
</gene>
<dbReference type="SMART" id="SM00240">
    <property type="entry name" value="FHA"/>
    <property type="match status" value="1"/>
</dbReference>
<protein>
    <submittedName>
        <fullName evidence="2">FHA domain-containing protein</fullName>
    </submittedName>
</protein>
<evidence type="ECO:0000313" key="3">
    <source>
        <dbReference type="Proteomes" id="UP000627446"/>
    </source>
</evidence>
<accession>A0A923HLU4</accession>
<name>A0A923HLU4_9BURK</name>
<dbReference type="Pfam" id="PF00498">
    <property type="entry name" value="FHA"/>
    <property type="match status" value="1"/>
</dbReference>
<dbReference type="PROSITE" id="PS50006">
    <property type="entry name" value="FHA_DOMAIN"/>
    <property type="match status" value="1"/>
</dbReference>
<keyword evidence="3" id="KW-1185">Reference proteome</keyword>
<comment type="caution">
    <text evidence="2">The sequence shown here is derived from an EMBL/GenBank/DDBJ whole genome shotgun (WGS) entry which is preliminary data.</text>
</comment>
<dbReference type="Proteomes" id="UP000627446">
    <property type="component" value="Unassembled WGS sequence"/>
</dbReference>
<sequence length="441" mass="49296">MHIPPILPSPSLLASTSYDQHPAAAAAVSRLRLSAYDPRAVGGRQTVRLSLPSDFAVGLDNLELRVRCDLLPMKTSQYRFVRSLSGEWQSVLLSFSSRNKEHGQYPLEMELRFHHEQACVKRWLCSTVLLLPRSDASLSEIHQVFLASQKNVRVIAEDGAIARLQQGQLDSGRHRQLNVEVIARDASLAQVAMPSDADQGHSETAPGYLAWDEVLVEVAAEAMTQEQALQREYQQKSVATSANITAPAISTEERWCAFYHPVRHHWLRILEGETWRIGRAVEKETQALTRNADIQIAHPRISAMHATLQRQEGGVELIDSSRYGVLLNGERLAPLRPVRLQIGDRIDLCASFAGTLVWQVITLNQNMLVLQHSSEHGAFETLCLIFRAANEKSCAIANVYQGLAQMQEQTQARGIPNFGAENATTNLDSWKRFEQSYPPQI</sequence>